<evidence type="ECO:0000256" key="1">
    <source>
        <dbReference type="SAM" id="Phobius"/>
    </source>
</evidence>
<keyword evidence="3" id="KW-1185">Reference proteome</keyword>
<name>A0A098Y392_9ACTN</name>
<protein>
    <recommendedName>
        <fullName evidence="4">DUF1440 domain-containing protein</fullName>
    </recommendedName>
</protein>
<gene>
    <name evidence="2" type="ORF">IN07_17890</name>
</gene>
<keyword evidence="1" id="KW-0472">Membrane</keyword>
<dbReference type="Proteomes" id="UP000029713">
    <property type="component" value="Unassembled WGS sequence"/>
</dbReference>
<dbReference type="EMBL" id="JPMX01000079">
    <property type="protein sequence ID" value="KGH45323.1"/>
    <property type="molecule type" value="Genomic_DNA"/>
</dbReference>
<feature type="transmembrane region" description="Helical" evidence="1">
    <location>
        <begin position="93"/>
        <end position="110"/>
    </location>
</feature>
<proteinExistence type="predicted"/>
<accession>A0A098Y392</accession>
<feature type="transmembrane region" description="Helical" evidence="1">
    <location>
        <begin position="57"/>
        <end position="81"/>
    </location>
</feature>
<sequence length="153" mass="16605">MAPRAMVLTATIAGLVAGAVMSIEKMLEAALRGKGFWRPPNLIASMLLGPRVDTGRFLLGGFLVGMALHALASAFMGWLYGVAIAEHVDQWPALLQILLILGYAVVHWASYQYLIMPWLAPVMNRNSSPLSLAVAHMVWALAFAAWFLPMSGQ</sequence>
<keyword evidence="1" id="KW-1133">Transmembrane helix</keyword>
<feature type="transmembrane region" description="Helical" evidence="1">
    <location>
        <begin position="130"/>
        <end position="148"/>
    </location>
</feature>
<dbReference type="AlphaFoldDB" id="A0A098Y392"/>
<keyword evidence="1" id="KW-0812">Transmembrane</keyword>
<evidence type="ECO:0000313" key="2">
    <source>
        <dbReference type="EMBL" id="KGH45323.1"/>
    </source>
</evidence>
<evidence type="ECO:0000313" key="3">
    <source>
        <dbReference type="Proteomes" id="UP000029713"/>
    </source>
</evidence>
<organism evidence="2 3">
    <name type="scientific">Modestobacter caceresii</name>
    <dbReference type="NCBI Taxonomy" id="1522368"/>
    <lineage>
        <taxon>Bacteria</taxon>
        <taxon>Bacillati</taxon>
        <taxon>Actinomycetota</taxon>
        <taxon>Actinomycetes</taxon>
        <taxon>Geodermatophilales</taxon>
        <taxon>Geodermatophilaceae</taxon>
        <taxon>Modestobacter</taxon>
    </lineage>
</organism>
<evidence type="ECO:0008006" key="4">
    <source>
        <dbReference type="Google" id="ProtNLM"/>
    </source>
</evidence>
<comment type="caution">
    <text evidence="2">The sequence shown here is derived from an EMBL/GenBank/DDBJ whole genome shotgun (WGS) entry which is preliminary data.</text>
</comment>
<reference evidence="2 3" key="1">
    <citation type="submission" date="2014-07" db="EMBL/GenBank/DDBJ databases">
        <title>Biosystematic studies on Modestobacter strains isolated from extreme hyper-arid desert soil and from historic building.</title>
        <authorList>
            <person name="Bukarasam K."/>
            <person name="Bull A."/>
            <person name="Girard G."/>
            <person name="van Wezel G."/>
            <person name="Goodfellow M."/>
        </authorList>
    </citation>
    <scope>NUCLEOTIDE SEQUENCE [LARGE SCALE GENOMIC DNA]</scope>
    <source>
        <strain evidence="2 3">KNN45-2b</strain>
    </source>
</reference>